<feature type="chain" id="PRO_5003955082" evidence="10">
    <location>
        <begin position="33"/>
        <end position="1017"/>
    </location>
</feature>
<dbReference type="HOGENOM" id="CLU_004317_0_2_10"/>
<feature type="domain" description="TonB-dependent receptor-like beta-barrel" evidence="11">
    <location>
        <begin position="513"/>
        <end position="825"/>
    </location>
</feature>
<dbReference type="Pfam" id="PF07715">
    <property type="entry name" value="Plug"/>
    <property type="match status" value="1"/>
</dbReference>
<dbReference type="NCBIfam" id="TIGR04056">
    <property type="entry name" value="OMP_RagA_SusC"/>
    <property type="match status" value="1"/>
</dbReference>
<dbReference type="SUPFAM" id="SSF56935">
    <property type="entry name" value="Porins"/>
    <property type="match status" value="1"/>
</dbReference>
<reference evidence="13 14" key="1">
    <citation type="submission" date="2012-05" db="EMBL/GenBank/DDBJ databases">
        <authorList>
            <person name="Weinstock G."/>
            <person name="Sodergren E."/>
            <person name="Lobos E.A."/>
            <person name="Fulton L."/>
            <person name="Fulton R."/>
            <person name="Courtney L."/>
            <person name="Fronick C."/>
            <person name="O'Laughlin M."/>
            <person name="Godfrey J."/>
            <person name="Wilson R.M."/>
            <person name="Miner T."/>
            <person name="Farmer C."/>
            <person name="Delehaunty K."/>
            <person name="Cordes M."/>
            <person name="Minx P."/>
            <person name="Tomlinson C."/>
            <person name="Chen J."/>
            <person name="Wollam A."/>
            <person name="Pepin K.H."/>
            <person name="Bhonagiri V."/>
            <person name="Zhang X."/>
            <person name="Suruliraj S."/>
            <person name="Warren W."/>
            <person name="Mitreva M."/>
            <person name="Mardis E.R."/>
            <person name="Wilson R.K."/>
        </authorList>
    </citation>
    <scope>NUCLEOTIDE SEQUENCE [LARGE SCALE GENOMIC DNA]</scope>
    <source>
        <strain evidence="13 14">F0055</strain>
    </source>
</reference>
<protein>
    <submittedName>
        <fullName evidence="13">TonB-dependent receptor plug domain protein</fullName>
    </submittedName>
</protein>
<dbReference type="InterPro" id="IPR012910">
    <property type="entry name" value="Plug_dom"/>
</dbReference>
<dbReference type="InterPro" id="IPR039426">
    <property type="entry name" value="TonB-dep_rcpt-like"/>
</dbReference>
<evidence type="ECO:0000256" key="6">
    <source>
        <dbReference type="ARBA" id="ARBA00023136"/>
    </source>
</evidence>
<dbReference type="GO" id="GO:0009279">
    <property type="term" value="C:cell outer membrane"/>
    <property type="evidence" value="ECO:0007669"/>
    <property type="project" value="UniProtKB-SubCell"/>
</dbReference>
<evidence type="ECO:0000259" key="11">
    <source>
        <dbReference type="Pfam" id="PF00593"/>
    </source>
</evidence>
<comment type="similarity">
    <text evidence="8 9">Belongs to the TonB-dependent receptor family.</text>
</comment>
<evidence type="ECO:0000313" key="13">
    <source>
        <dbReference type="EMBL" id="EKY02036.1"/>
    </source>
</evidence>
<name>L1NFD0_9BACT</name>
<dbReference type="AlphaFoldDB" id="L1NFD0"/>
<keyword evidence="7 8" id="KW-0998">Cell outer membrane</keyword>
<evidence type="ECO:0000313" key="14">
    <source>
        <dbReference type="Proteomes" id="UP000010433"/>
    </source>
</evidence>
<evidence type="ECO:0000256" key="10">
    <source>
        <dbReference type="SAM" id="SignalP"/>
    </source>
</evidence>
<dbReference type="Gene3D" id="2.170.130.10">
    <property type="entry name" value="TonB-dependent receptor, plug domain"/>
    <property type="match status" value="1"/>
</dbReference>
<keyword evidence="6 8" id="KW-0472">Membrane</keyword>
<keyword evidence="2 8" id="KW-0813">Transport</keyword>
<evidence type="ECO:0000256" key="7">
    <source>
        <dbReference type="ARBA" id="ARBA00023237"/>
    </source>
</evidence>
<sequence length="1017" mass="112861">MEQRMMKQVKCTMLARMGMLLCALILSISAFAQQITVKGHVKDAGGEPVIGATVRVAGQTGGVITDLDGNFVIPAQTGATITISYIGYSDAKVAASPNVDVTLKDDAGKALNEVVVIGYGVVKKSDLTGSVAALKPDSKNKGLVVNPQDMLSGKVAGVNITSDGGAPGAGANIRIRGGSSLNASNNPLIVIDGIAMDNNGVQGLANPLSMVNPQDIESFNVLKDASATAIYGSRGSNGVIIITTKKGRKGMAPQVSYNGSLTVSEKSKSLKLMNGDEYRQFIINKYGAGSDAAKALGTSNTDWQKEIYRTAVSHDHNVALQGAVKNVPYRVSIGYTGQEGILKTSDFKRYTAAVNLNPSFFDDHLTMNLNAKGMYAESHFPNLAAINDAFRFDPTQSIYDDSDDAKKHYGGYFQWKTIGGITDIDTHFPTAFNNLAPNNPVAMLNLHHEKAYSRSFVGSADIDYKVHGFEDLRLHLTLGADVSKGKQNKSVPPISSENFYYGSYGATEKLKRNLSLSMYAQYFKDFNDKHHFDLMAGYEWQHFWRDEHKDYFGYYQSTSSVKPGQETDHTPFYTKTENYLVSFFGRANYTFLNRYFFTATVRDDGSSRFKQHWAWFPSFAFAWKLKDEKALKDVSWLSDMKLRLGWGMTGQQEGNGTQESIGDYNYFAVYNSNTGTQSFYPLLGIGRLYTPQAYDANLKWETTTTYNIGLDWGILNQRVSGSIDWYYRKTTDLLNYSPVAAGTNFDNKVMTNIGSLENTGIEATLSWKAIQSKDWYWTLDYNITYNHNQITELTGANSKPIENGKSLNSSIGKKIFAYAVGHPSTSFWVYQQAYDQDGRAIEGAIVDRNGDGAITDDDRYFYKQAAAPVTMGLSSRLEYKKWDLGMAFRASIGNYVYNDVEASRSNMSQLWAPSGFLEQRPKSVLDLNWQTNNWVQSDYFVHNASFLKCDNITLGYSFDKLFKTNGWHGLNGRVYATASNVFTITKYKGLDPEVFSGLDYELYPRPISFILGLSLNF</sequence>
<comment type="caution">
    <text evidence="13">The sequence shown here is derived from an EMBL/GenBank/DDBJ whole genome shotgun (WGS) entry which is preliminary data.</text>
</comment>
<dbReference type="EMBL" id="AMEP01000061">
    <property type="protein sequence ID" value="EKY02036.1"/>
    <property type="molecule type" value="Genomic_DNA"/>
</dbReference>
<dbReference type="SUPFAM" id="SSF49464">
    <property type="entry name" value="Carboxypeptidase regulatory domain-like"/>
    <property type="match status" value="1"/>
</dbReference>
<evidence type="ECO:0000256" key="4">
    <source>
        <dbReference type="ARBA" id="ARBA00022692"/>
    </source>
</evidence>
<dbReference type="InterPro" id="IPR000531">
    <property type="entry name" value="Beta-barrel_TonB"/>
</dbReference>
<keyword evidence="10" id="KW-0732">Signal</keyword>
<dbReference type="InterPro" id="IPR023996">
    <property type="entry name" value="TonB-dep_OMP_SusC/RagA"/>
</dbReference>
<comment type="subcellular location">
    <subcellularLocation>
        <location evidence="1 8">Cell outer membrane</location>
        <topology evidence="1 8">Multi-pass membrane protein</topology>
    </subcellularLocation>
</comment>
<dbReference type="Pfam" id="PF00593">
    <property type="entry name" value="TonB_dep_Rec_b-barrel"/>
    <property type="match status" value="1"/>
</dbReference>
<evidence type="ECO:0000256" key="3">
    <source>
        <dbReference type="ARBA" id="ARBA00022452"/>
    </source>
</evidence>
<evidence type="ECO:0000256" key="9">
    <source>
        <dbReference type="RuleBase" id="RU003357"/>
    </source>
</evidence>
<keyword evidence="5 9" id="KW-0798">TonB box</keyword>
<gene>
    <name evidence="13" type="ORF">HMPREF9151_00928</name>
</gene>
<evidence type="ECO:0000259" key="12">
    <source>
        <dbReference type="Pfam" id="PF07715"/>
    </source>
</evidence>
<keyword evidence="3 8" id="KW-1134">Transmembrane beta strand</keyword>
<feature type="signal peptide" evidence="10">
    <location>
        <begin position="1"/>
        <end position="32"/>
    </location>
</feature>
<evidence type="ECO:0000256" key="8">
    <source>
        <dbReference type="PROSITE-ProRule" id="PRU01360"/>
    </source>
</evidence>
<dbReference type="RefSeq" id="WP_009162144.1">
    <property type="nucleotide sequence ID" value="NZ_KB290984.1"/>
</dbReference>
<dbReference type="Proteomes" id="UP000010433">
    <property type="component" value="Unassembled WGS sequence"/>
</dbReference>
<proteinExistence type="inferred from homology"/>
<keyword evidence="13" id="KW-0675">Receptor</keyword>
<dbReference type="PROSITE" id="PS52016">
    <property type="entry name" value="TONB_DEPENDENT_REC_3"/>
    <property type="match status" value="1"/>
</dbReference>
<evidence type="ECO:0000256" key="5">
    <source>
        <dbReference type="ARBA" id="ARBA00023077"/>
    </source>
</evidence>
<accession>L1NFD0</accession>
<dbReference type="InterPro" id="IPR036942">
    <property type="entry name" value="Beta-barrel_TonB_sf"/>
</dbReference>
<dbReference type="InterPro" id="IPR023997">
    <property type="entry name" value="TonB-dep_OMP_SusC/RagA_CS"/>
</dbReference>
<keyword evidence="14" id="KW-1185">Reference proteome</keyword>
<keyword evidence="4 8" id="KW-0812">Transmembrane</keyword>
<dbReference type="Gene3D" id="2.60.40.1120">
    <property type="entry name" value="Carboxypeptidase-like, regulatory domain"/>
    <property type="match status" value="1"/>
</dbReference>
<feature type="domain" description="TonB-dependent receptor plug" evidence="12">
    <location>
        <begin position="124"/>
        <end position="239"/>
    </location>
</feature>
<evidence type="ECO:0000256" key="2">
    <source>
        <dbReference type="ARBA" id="ARBA00022448"/>
    </source>
</evidence>
<dbReference type="Gene3D" id="2.40.170.20">
    <property type="entry name" value="TonB-dependent receptor, beta-barrel domain"/>
    <property type="match status" value="1"/>
</dbReference>
<evidence type="ECO:0000256" key="1">
    <source>
        <dbReference type="ARBA" id="ARBA00004571"/>
    </source>
</evidence>
<dbReference type="NCBIfam" id="TIGR04057">
    <property type="entry name" value="SusC_RagA_signa"/>
    <property type="match status" value="1"/>
</dbReference>
<dbReference type="STRING" id="1127699.HMPREF9151_00928"/>
<organism evidence="13 14">
    <name type="scientific">Hoylesella saccharolytica F0055</name>
    <dbReference type="NCBI Taxonomy" id="1127699"/>
    <lineage>
        <taxon>Bacteria</taxon>
        <taxon>Pseudomonadati</taxon>
        <taxon>Bacteroidota</taxon>
        <taxon>Bacteroidia</taxon>
        <taxon>Bacteroidales</taxon>
        <taxon>Prevotellaceae</taxon>
        <taxon>Hoylesella</taxon>
    </lineage>
</organism>
<dbReference type="InterPro" id="IPR037066">
    <property type="entry name" value="Plug_dom_sf"/>
</dbReference>
<dbReference type="PATRIC" id="fig|1127699.3.peg.853"/>
<dbReference type="Pfam" id="PF13715">
    <property type="entry name" value="CarbopepD_reg_2"/>
    <property type="match status" value="1"/>
</dbReference>
<dbReference type="InterPro" id="IPR008969">
    <property type="entry name" value="CarboxyPept-like_regulatory"/>
</dbReference>